<accession>A0A7W9Z190</accession>
<name>A0A7W9Z190_9HYPH</name>
<evidence type="ECO:0000313" key="2">
    <source>
        <dbReference type="Proteomes" id="UP000535501"/>
    </source>
</evidence>
<reference evidence="1 2" key="1">
    <citation type="submission" date="2020-08" db="EMBL/GenBank/DDBJ databases">
        <title>Genomic Encyclopedia of Type Strains, Phase IV (KMG-IV): sequencing the most valuable type-strain genomes for metagenomic binning, comparative biology and taxonomic classification.</title>
        <authorList>
            <person name="Goeker M."/>
        </authorList>
    </citation>
    <scope>NUCLEOTIDE SEQUENCE [LARGE SCALE GENOMIC DNA]</scope>
    <source>
        <strain evidence="1 2">DSM 102134</strain>
    </source>
</reference>
<dbReference type="PANTHER" id="PTHR33973:SF4">
    <property type="entry name" value="OS07G0153300 PROTEIN"/>
    <property type="match status" value="1"/>
</dbReference>
<dbReference type="RefSeq" id="WP_077548847.1">
    <property type="nucleotide sequence ID" value="NZ_JACHEJ010000009.1"/>
</dbReference>
<evidence type="ECO:0000313" key="1">
    <source>
        <dbReference type="EMBL" id="MBB6181321.1"/>
    </source>
</evidence>
<dbReference type="Proteomes" id="UP000535501">
    <property type="component" value="Unassembled WGS sequence"/>
</dbReference>
<dbReference type="EMBL" id="JACHEJ010000009">
    <property type="protein sequence ID" value="MBB6181321.1"/>
    <property type="molecule type" value="Genomic_DNA"/>
</dbReference>
<evidence type="ECO:0008006" key="3">
    <source>
        <dbReference type="Google" id="ProtNLM"/>
    </source>
</evidence>
<dbReference type="AlphaFoldDB" id="A0A7W9Z190"/>
<dbReference type="InterPro" id="IPR010775">
    <property type="entry name" value="DUF1365"/>
</dbReference>
<sequence length="261" mass="30267">MNRGSAIYVGDVVHRRYRPKEHRLRYKVFSLLIDLDELPDLDRHLRVFGYNRRALISFWDKDHGSGQPGKLREWVEAQLTDAGLDRADLRIRLLCYPRLFGYVFNPLTVYFCETRDGDLVAILYEVCNTFHERHTYVIPIDGGSQSVVRHSCRKQMYVSPFIPMDCSYQFTTRRPDSRVAIAIRETDGEGSLLSASFSGERRVLSDASLLRTLIGFPLMTLKVTAAIHWEALRLWLKGVPIHRHIKSLNPHARTIVQLEER</sequence>
<protein>
    <recommendedName>
        <fullName evidence="3">DUF1365 domain-containing protein</fullName>
    </recommendedName>
</protein>
<organism evidence="1 2">
    <name type="scientific">Pseudorhizobium flavum</name>
    <dbReference type="NCBI Taxonomy" id="1335061"/>
    <lineage>
        <taxon>Bacteria</taxon>
        <taxon>Pseudomonadati</taxon>
        <taxon>Pseudomonadota</taxon>
        <taxon>Alphaproteobacteria</taxon>
        <taxon>Hyphomicrobiales</taxon>
        <taxon>Rhizobiaceae</taxon>
        <taxon>Rhizobium/Agrobacterium group</taxon>
        <taxon>Pseudorhizobium</taxon>
    </lineage>
</organism>
<proteinExistence type="predicted"/>
<dbReference type="Pfam" id="PF07103">
    <property type="entry name" value="DUF1365"/>
    <property type="match status" value="1"/>
</dbReference>
<keyword evidence="2" id="KW-1185">Reference proteome</keyword>
<dbReference type="PANTHER" id="PTHR33973">
    <property type="entry name" value="OS07G0153300 PROTEIN"/>
    <property type="match status" value="1"/>
</dbReference>
<comment type="caution">
    <text evidence="1">The sequence shown here is derived from an EMBL/GenBank/DDBJ whole genome shotgun (WGS) entry which is preliminary data.</text>
</comment>
<gene>
    <name evidence="1" type="ORF">HNQ75_003308</name>
</gene>